<dbReference type="Proteomes" id="UP001163321">
    <property type="component" value="Chromosome 11"/>
</dbReference>
<accession>A0ACC0WNQ0</accession>
<name>A0ACC0WNQ0_9STRA</name>
<organism evidence="1 2">
    <name type="scientific">Peronosclerospora sorghi</name>
    <dbReference type="NCBI Taxonomy" id="230839"/>
    <lineage>
        <taxon>Eukaryota</taxon>
        <taxon>Sar</taxon>
        <taxon>Stramenopiles</taxon>
        <taxon>Oomycota</taxon>
        <taxon>Peronosporomycetes</taxon>
        <taxon>Peronosporales</taxon>
        <taxon>Peronosporaceae</taxon>
        <taxon>Peronosclerospora</taxon>
    </lineage>
</organism>
<reference evidence="1 2" key="1">
    <citation type="journal article" date="2022" name="bioRxiv">
        <title>The genome of the oomycete Peronosclerospora sorghi, a cosmopolitan pathogen of maize and sorghum, is inflated with dispersed pseudogenes.</title>
        <authorList>
            <person name="Fletcher K."/>
            <person name="Martin F."/>
            <person name="Isakeit T."/>
            <person name="Cavanaugh K."/>
            <person name="Magill C."/>
            <person name="Michelmore R."/>
        </authorList>
    </citation>
    <scope>NUCLEOTIDE SEQUENCE [LARGE SCALE GENOMIC DNA]</scope>
    <source>
        <strain evidence="1">P6</strain>
    </source>
</reference>
<dbReference type="EMBL" id="CM047590">
    <property type="protein sequence ID" value="KAI9919651.1"/>
    <property type="molecule type" value="Genomic_DNA"/>
</dbReference>
<proteinExistence type="predicted"/>
<evidence type="ECO:0000313" key="1">
    <source>
        <dbReference type="EMBL" id="KAI9919651.1"/>
    </source>
</evidence>
<protein>
    <submittedName>
        <fullName evidence="1">Uncharacterized protein</fullName>
    </submittedName>
</protein>
<sequence>MTVKGQVPAQELYASYVKSMIAGFKMDGVKSLSVETALNNHLDDDATSSRQLQTGAIDNESAGDYAGVDILLTDKRNHRR</sequence>
<comment type="caution">
    <text evidence="1">The sequence shown here is derived from an EMBL/GenBank/DDBJ whole genome shotgun (WGS) entry which is preliminary data.</text>
</comment>
<evidence type="ECO:0000313" key="2">
    <source>
        <dbReference type="Proteomes" id="UP001163321"/>
    </source>
</evidence>
<keyword evidence="2" id="KW-1185">Reference proteome</keyword>
<gene>
    <name evidence="1" type="ORF">PsorP6_017344</name>
</gene>